<feature type="compositionally biased region" description="Low complexity" evidence="1">
    <location>
        <begin position="88"/>
        <end position="99"/>
    </location>
</feature>
<feature type="region of interest" description="Disordered" evidence="1">
    <location>
        <begin position="58"/>
        <end position="129"/>
    </location>
</feature>
<sequence>MLRTLDSDLDSACKYAKRIQEVLVYVTTTCLSLAKLSEKLVAVTPLNENKKVRFTKCATSSSNTQQQVDSHKIKDSNKHVLLSTRMKSSTSASRSQPSSNTKNNRISRPTSSKLKNKVEVQPRSVKSNSNKKNDVVELVFNADVKHIKLNANSELICVKCNQCMFDANHDMCFLEYVNDMNILSKSKSAKRSKRKQTWKPTGKVFTDIGYKWKLTGRTFTIVGNSCPLTRFTSTKVEPLKETTLKSVTTSNPEIKIYRRKTKVSKLVDLNSELSILGSRPINISEPNKHWGSTVSNFPSSSLINFRLSRLFSGIWTLDAPSI</sequence>
<evidence type="ECO:0000256" key="1">
    <source>
        <dbReference type="SAM" id="MobiDB-lite"/>
    </source>
</evidence>
<proteinExistence type="predicted"/>
<gene>
    <name evidence="2" type="ORF">Tco_0653921</name>
</gene>
<reference evidence="2" key="2">
    <citation type="submission" date="2022-01" db="EMBL/GenBank/DDBJ databases">
        <authorList>
            <person name="Yamashiro T."/>
            <person name="Shiraishi A."/>
            <person name="Satake H."/>
            <person name="Nakayama K."/>
        </authorList>
    </citation>
    <scope>NUCLEOTIDE SEQUENCE</scope>
</reference>
<name>A0ABQ4X1Y8_9ASTR</name>
<feature type="compositionally biased region" description="Polar residues" evidence="1">
    <location>
        <begin position="100"/>
        <end position="113"/>
    </location>
</feature>
<organism evidence="2 3">
    <name type="scientific">Tanacetum coccineum</name>
    <dbReference type="NCBI Taxonomy" id="301880"/>
    <lineage>
        <taxon>Eukaryota</taxon>
        <taxon>Viridiplantae</taxon>
        <taxon>Streptophyta</taxon>
        <taxon>Embryophyta</taxon>
        <taxon>Tracheophyta</taxon>
        <taxon>Spermatophyta</taxon>
        <taxon>Magnoliopsida</taxon>
        <taxon>eudicotyledons</taxon>
        <taxon>Gunneridae</taxon>
        <taxon>Pentapetalae</taxon>
        <taxon>asterids</taxon>
        <taxon>campanulids</taxon>
        <taxon>Asterales</taxon>
        <taxon>Asteraceae</taxon>
        <taxon>Asteroideae</taxon>
        <taxon>Anthemideae</taxon>
        <taxon>Anthemidinae</taxon>
        <taxon>Tanacetum</taxon>
    </lineage>
</organism>
<protein>
    <submittedName>
        <fullName evidence="2">Uncharacterized protein</fullName>
    </submittedName>
</protein>
<evidence type="ECO:0000313" key="3">
    <source>
        <dbReference type="Proteomes" id="UP001151760"/>
    </source>
</evidence>
<reference evidence="2" key="1">
    <citation type="journal article" date="2022" name="Int. J. Mol. Sci.">
        <title>Draft Genome of Tanacetum Coccineum: Genomic Comparison of Closely Related Tanacetum-Family Plants.</title>
        <authorList>
            <person name="Yamashiro T."/>
            <person name="Shiraishi A."/>
            <person name="Nakayama K."/>
            <person name="Satake H."/>
        </authorList>
    </citation>
    <scope>NUCLEOTIDE SEQUENCE</scope>
</reference>
<comment type="caution">
    <text evidence="2">The sequence shown here is derived from an EMBL/GenBank/DDBJ whole genome shotgun (WGS) entry which is preliminary data.</text>
</comment>
<feature type="compositionally biased region" description="Polar residues" evidence="1">
    <location>
        <begin position="58"/>
        <end position="68"/>
    </location>
</feature>
<accession>A0ABQ4X1Y8</accession>
<evidence type="ECO:0000313" key="2">
    <source>
        <dbReference type="EMBL" id="GJS59137.1"/>
    </source>
</evidence>
<dbReference type="EMBL" id="BQNB010009128">
    <property type="protein sequence ID" value="GJS59137.1"/>
    <property type="molecule type" value="Genomic_DNA"/>
</dbReference>
<keyword evidence="3" id="KW-1185">Reference proteome</keyword>
<feature type="compositionally biased region" description="Basic and acidic residues" evidence="1">
    <location>
        <begin position="69"/>
        <end position="78"/>
    </location>
</feature>
<dbReference type="Proteomes" id="UP001151760">
    <property type="component" value="Unassembled WGS sequence"/>
</dbReference>